<dbReference type="Pfam" id="PF01938">
    <property type="entry name" value="TRAM"/>
    <property type="match status" value="1"/>
</dbReference>
<dbReference type="EC" id="3.1.-.-" evidence="9"/>
<sequence>MILLIMRGALLLLAMAVASLYLLSNQWAANVDDVKFIIILSAVIGLMLAIIGIDAGIKDKKLSQVSGIFLGLIGGLLATYALSFVINLFGIIYEPSPDVVRPIIKENSIAYQTLTDEEQIDLKNQWLEYDKEFEANRVFWNMLEGVKVLSGLVCVYLGISLVLQTKDDFRFVIPYVEFTKQIRGQKPIVVDSSVIIDGRILDIIETKIVQGTLVVPKFILNELQTIADSHDKLKRARGRRGLDVLKKMQNSQTIEVHIEDRDIEGRTVDQKLLALTADMQGRVMTNDFNLNKVAQLRGVEVININDLSKAMRPVVLPGEKLHVKIAKQGEGQEQGVGYLDDGTMVVVESGKNHVGEECNVIVTSTLQTSAGRMIFSRFATVDDEEVTEKLADEVLGTNEGNKTKKHPKKRV</sequence>
<dbReference type="EMBL" id="CP036425">
    <property type="protein sequence ID" value="QDU33480.1"/>
    <property type="molecule type" value="Genomic_DNA"/>
</dbReference>
<reference evidence="9 10" key="1">
    <citation type="submission" date="2019-02" db="EMBL/GenBank/DDBJ databases">
        <title>Deep-cultivation of Planctomycetes and their phenomic and genomic characterization uncovers novel biology.</title>
        <authorList>
            <person name="Wiegand S."/>
            <person name="Jogler M."/>
            <person name="Boedeker C."/>
            <person name="Pinto D."/>
            <person name="Vollmers J."/>
            <person name="Rivas-Marin E."/>
            <person name="Kohn T."/>
            <person name="Peeters S.H."/>
            <person name="Heuer A."/>
            <person name="Rast P."/>
            <person name="Oberbeckmann S."/>
            <person name="Bunk B."/>
            <person name="Jeske O."/>
            <person name="Meyerdierks A."/>
            <person name="Storesund J.E."/>
            <person name="Kallscheuer N."/>
            <person name="Luecker S."/>
            <person name="Lage O.M."/>
            <person name="Pohl T."/>
            <person name="Merkel B.J."/>
            <person name="Hornburger P."/>
            <person name="Mueller R.-W."/>
            <person name="Bruemmer F."/>
            <person name="Labrenz M."/>
            <person name="Spormann A.M."/>
            <person name="Op den Camp H."/>
            <person name="Overmann J."/>
            <person name="Amann R."/>
            <person name="Jetten M.S.M."/>
            <person name="Mascher T."/>
            <person name="Medema M.H."/>
            <person name="Devos D.P."/>
            <person name="Kaster A.-K."/>
            <person name="Ovreas L."/>
            <person name="Rohde M."/>
            <person name="Galperin M.Y."/>
            <person name="Jogler C."/>
        </authorList>
    </citation>
    <scope>NUCLEOTIDE SEQUENCE [LARGE SCALE GENOMIC DNA]</scope>
    <source>
        <strain evidence="9 10">KS4</strain>
    </source>
</reference>
<dbReference type="PANTHER" id="PTHR11603:SF147">
    <property type="entry name" value="MEMBRANE PROTEIN"/>
    <property type="match status" value="1"/>
</dbReference>
<dbReference type="SMART" id="SM00670">
    <property type="entry name" value="PINc"/>
    <property type="match status" value="1"/>
</dbReference>
<dbReference type="SUPFAM" id="SSF88723">
    <property type="entry name" value="PIN domain-like"/>
    <property type="match status" value="1"/>
</dbReference>
<evidence type="ECO:0000313" key="10">
    <source>
        <dbReference type="Proteomes" id="UP000317369"/>
    </source>
</evidence>
<dbReference type="CDD" id="cd09877">
    <property type="entry name" value="PIN_YacL-like"/>
    <property type="match status" value="1"/>
</dbReference>
<evidence type="ECO:0000256" key="3">
    <source>
        <dbReference type="ARBA" id="ARBA00022722"/>
    </source>
</evidence>
<dbReference type="OrthoDB" id="9780734at2"/>
<organism evidence="9 10">
    <name type="scientific">Poriferisphaera corsica</name>
    <dbReference type="NCBI Taxonomy" id="2528020"/>
    <lineage>
        <taxon>Bacteria</taxon>
        <taxon>Pseudomonadati</taxon>
        <taxon>Planctomycetota</taxon>
        <taxon>Phycisphaerae</taxon>
        <taxon>Phycisphaerales</taxon>
        <taxon>Phycisphaeraceae</taxon>
        <taxon>Poriferisphaera</taxon>
    </lineage>
</organism>
<feature type="transmembrane region" description="Helical" evidence="7">
    <location>
        <begin position="38"/>
        <end position="57"/>
    </location>
</feature>
<dbReference type="InterPro" id="IPR052041">
    <property type="entry name" value="Nucleic_acid_metab_PIN/TRAM"/>
</dbReference>
<feature type="transmembrane region" description="Helical" evidence="7">
    <location>
        <begin position="69"/>
        <end position="93"/>
    </location>
</feature>
<evidence type="ECO:0000256" key="1">
    <source>
        <dbReference type="ARBA" id="ARBA00001946"/>
    </source>
</evidence>
<dbReference type="RefSeq" id="WP_145076546.1">
    <property type="nucleotide sequence ID" value="NZ_CP036425.1"/>
</dbReference>
<dbReference type="GO" id="GO:0004518">
    <property type="term" value="F:nuclease activity"/>
    <property type="evidence" value="ECO:0007669"/>
    <property type="project" value="UniProtKB-KW"/>
</dbReference>
<keyword evidence="2" id="KW-0808">Transferase</keyword>
<keyword evidence="7" id="KW-0472">Membrane</keyword>
<keyword evidence="10" id="KW-1185">Reference proteome</keyword>
<protein>
    <submittedName>
        <fullName evidence="9">Putative PIN and TRAM-domain containing protein</fullName>
        <ecNumber evidence="9">3.1.-.-</ecNumber>
    </submittedName>
</protein>
<keyword evidence="4 9" id="KW-0378">Hydrolase</keyword>
<comment type="cofactor">
    <cofactor evidence="1">
        <name>Mg(2+)</name>
        <dbReference type="ChEBI" id="CHEBI:18420"/>
    </cofactor>
</comment>
<evidence type="ECO:0000256" key="6">
    <source>
        <dbReference type="SAM" id="MobiDB-lite"/>
    </source>
</evidence>
<keyword evidence="3" id="KW-0540">Nuclease</keyword>
<dbReference type="InterPro" id="IPR002716">
    <property type="entry name" value="PIN_dom"/>
</dbReference>
<proteinExistence type="predicted"/>
<keyword evidence="5" id="KW-0460">Magnesium</keyword>
<dbReference type="Gene3D" id="3.40.50.1010">
    <property type="entry name" value="5'-nuclease"/>
    <property type="match status" value="1"/>
</dbReference>
<evidence type="ECO:0000256" key="2">
    <source>
        <dbReference type="ARBA" id="ARBA00022679"/>
    </source>
</evidence>
<dbReference type="PANTHER" id="PTHR11603">
    <property type="entry name" value="AAA FAMILY ATPASE"/>
    <property type="match status" value="1"/>
</dbReference>
<keyword evidence="7" id="KW-0812">Transmembrane</keyword>
<evidence type="ECO:0000313" key="9">
    <source>
        <dbReference type="EMBL" id="QDU33480.1"/>
    </source>
</evidence>
<keyword evidence="7" id="KW-1133">Transmembrane helix</keyword>
<feature type="transmembrane region" description="Helical" evidence="7">
    <location>
        <begin position="145"/>
        <end position="163"/>
    </location>
</feature>
<evidence type="ECO:0000256" key="7">
    <source>
        <dbReference type="SAM" id="Phobius"/>
    </source>
</evidence>
<feature type="domain" description="PIN" evidence="8">
    <location>
        <begin position="186"/>
        <end position="292"/>
    </location>
</feature>
<dbReference type="AlphaFoldDB" id="A0A517YTB1"/>
<feature type="region of interest" description="Disordered" evidence="6">
    <location>
        <begin position="392"/>
        <end position="411"/>
    </location>
</feature>
<dbReference type="Proteomes" id="UP000317369">
    <property type="component" value="Chromosome"/>
</dbReference>
<evidence type="ECO:0000256" key="5">
    <source>
        <dbReference type="ARBA" id="ARBA00022842"/>
    </source>
</evidence>
<gene>
    <name evidence="9" type="ORF">KS4_15280</name>
</gene>
<accession>A0A517YTB1</accession>
<evidence type="ECO:0000259" key="8">
    <source>
        <dbReference type="SMART" id="SM00670"/>
    </source>
</evidence>
<evidence type="ECO:0000256" key="4">
    <source>
        <dbReference type="ARBA" id="ARBA00022801"/>
    </source>
</evidence>
<dbReference type="GO" id="GO:0016787">
    <property type="term" value="F:hydrolase activity"/>
    <property type="evidence" value="ECO:0007669"/>
    <property type="project" value="UniProtKB-KW"/>
</dbReference>
<dbReference type="KEGG" id="pcor:KS4_15280"/>
<dbReference type="InterPro" id="IPR029060">
    <property type="entry name" value="PIN-like_dom_sf"/>
</dbReference>
<dbReference type="InterPro" id="IPR002792">
    <property type="entry name" value="TRAM_dom"/>
</dbReference>
<dbReference type="GO" id="GO:0016740">
    <property type="term" value="F:transferase activity"/>
    <property type="evidence" value="ECO:0007669"/>
    <property type="project" value="UniProtKB-KW"/>
</dbReference>
<name>A0A517YTB1_9BACT</name>